<dbReference type="STRING" id="1801764.A2903_01175"/>
<comment type="caution">
    <text evidence="1">The sequence shown here is derived from an EMBL/GenBank/DDBJ whole genome shotgun (WGS) entry which is preliminary data.</text>
</comment>
<name>A0A1F6WQM8_9BACT</name>
<dbReference type="InterPro" id="IPR036388">
    <property type="entry name" value="WH-like_DNA-bd_sf"/>
</dbReference>
<evidence type="ECO:0008006" key="3">
    <source>
        <dbReference type="Google" id="ProtNLM"/>
    </source>
</evidence>
<sequence length="205" mass="23115">MDTLGILFGSLARVKLMRHFLMNPDKRFTVKELSIRSKISLSTLRKELNQFKKAGLIKDTTVTVVNSRGTSKKVKGVTLNASFPHSQSLADLILENSTLNRNALVKKLKQTGKLKLLVLSGILTGTSDSRLDVLIVGKDIEPKKVDRALREVEAEIGRELAYAVFDTDDFIYRMNMYDKLIADVLDYPHERLIDVLPISTRRSIN</sequence>
<proteinExistence type="predicted"/>
<accession>A0A1F6WQM8</accession>
<evidence type="ECO:0000313" key="1">
    <source>
        <dbReference type="EMBL" id="OGI84160.1"/>
    </source>
</evidence>
<gene>
    <name evidence="1" type="ORF">A2903_01175</name>
</gene>
<dbReference type="Proteomes" id="UP000178184">
    <property type="component" value="Unassembled WGS sequence"/>
</dbReference>
<dbReference type="EMBL" id="MFUO01000009">
    <property type="protein sequence ID" value="OGI84160.1"/>
    <property type="molecule type" value="Genomic_DNA"/>
</dbReference>
<reference evidence="1 2" key="1">
    <citation type="journal article" date="2016" name="Nat. Commun.">
        <title>Thousands of microbial genomes shed light on interconnected biogeochemical processes in an aquifer system.</title>
        <authorList>
            <person name="Anantharaman K."/>
            <person name="Brown C.T."/>
            <person name="Hug L.A."/>
            <person name="Sharon I."/>
            <person name="Castelle C.J."/>
            <person name="Probst A.J."/>
            <person name="Thomas B.C."/>
            <person name="Singh A."/>
            <person name="Wilkins M.J."/>
            <person name="Karaoz U."/>
            <person name="Brodie E.L."/>
            <person name="Williams K.H."/>
            <person name="Hubbard S.S."/>
            <person name="Banfield J.F."/>
        </authorList>
    </citation>
    <scope>NUCLEOTIDE SEQUENCE [LARGE SCALE GENOMIC DNA]</scope>
</reference>
<protein>
    <recommendedName>
        <fullName evidence="3">HTH arsR-type domain-containing protein</fullName>
    </recommendedName>
</protein>
<dbReference type="AlphaFoldDB" id="A0A1F6WQM8"/>
<dbReference type="Gene3D" id="1.10.10.10">
    <property type="entry name" value="Winged helix-like DNA-binding domain superfamily/Winged helix DNA-binding domain"/>
    <property type="match status" value="1"/>
</dbReference>
<evidence type="ECO:0000313" key="2">
    <source>
        <dbReference type="Proteomes" id="UP000178184"/>
    </source>
</evidence>
<organism evidence="1 2">
    <name type="scientific">Candidatus Nomurabacteria bacterium RIFCSPLOWO2_01_FULL_33_17</name>
    <dbReference type="NCBI Taxonomy" id="1801764"/>
    <lineage>
        <taxon>Bacteria</taxon>
        <taxon>Candidatus Nomuraibacteriota</taxon>
    </lineage>
</organism>